<feature type="modified residue" description="4-aspartylphosphate" evidence="6">
    <location>
        <position position="52"/>
    </location>
</feature>
<keyword evidence="2" id="KW-0902">Two-component regulatory system</keyword>
<dbReference type="SMART" id="SM00862">
    <property type="entry name" value="Trans_reg_C"/>
    <property type="match status" value="1"/>
</dbReference>
<dbReference type="Pfam" id="PF00486">
    <property type="entry name" value="Trans_reg_C"/>
    <property type="match status" value="1"/>
</dbReference>
<dbReference type="CDD" id="cd00383">
    <property type="entry name" value="trans_reg_C"/>
    <property type="match status" value="1"/>
</dbReference>
<dbReference type="InterPro" id="IPR036388">
    <property type="entry name" value="WH-like_DNA-bd_sf"/>
</dbReference>
<keyword evidence="11" id="KW-1185">Reference proteome</keyword>
<dbReference type="PROSITE" id="PS50110">
    <property type="entry name" value="RESPONSE_REGULATORY"/>
    <property type="match status" value="1"/>
</dbReference>
<dbReference type="Gene3D" id="1.10.10.10">
    <property type="entry name" value="Winged helix-like DNA-binding domain superfamily/Winged helix DNA-binding domain"/>
    <property type="match status" value="1"/>
</dbReference>
<keyword evidence="1 6" id="KW-0597">Phosphoprotein</keyword>
<dbReference type="RefSeq" id="WP_207871997.1">
    <property type="nucleotide sequence ID" value="NZ_CP147251.1"/>
</dbReference>
<evidence type="ECO:0000313" key="10">
    <source>
        <dbReference type="EMBL" id="WYJ77888.1"/>
    </source>
</evidence>
<evidence type="ECO:0000256" key="1">
    <source>
        <dbReference type="ARBA" id="ARBA00022553"/>
    </source>
</evidence>
<proteinExistence type="predicted"/>
<dbReference type="InterPro" id="IPR011006">
    <property type="entry name" value="CheY-like_superfamily"/>
</dbReference>
<dbReference type="SMART" id="SM00448">
    <property type="entry name" value="REC"/>
    <property type="match status" value="1"/>
</dbReference>
<keyword evidence="4 7" id="KW-0238">DNA-binding</keyword>
<dbReference type="PANTHER" id="PTHR48111:SF22">
    <property type="entry name" value="REGULATOR OF RPOS"/>
    <property type="match status" value="1"/>
</dbReference>
<feature type="DNA-binding region" description="OmpR/PhoB-type" evidence="7">
    <location>
        <begin position="127"/>
        <end position="225"/>
    </location>
</feature>
<dbReference type="SUPFAM" id="SSF52172">
    <property type="entry name" value="CheY-like"/>
    <property type="match status" value="1"/>
</dbReference>
<evidence type="ECO:0000256" key="6">
    <source>
        <dbReference type="PROSITE-ProRule" id="PRU00169"/>
    </source>
</evidence>
<evidence type="ECO:0000256" key="4">
    <source>
        <dbReference type="ARBA" id="ARBA00023125"/>
    </source>
</evidence>
<dbReference type="PROSITE" id="PS51755">
    <property type="entry name" value="OMPR_PHOB"/>
    <property type="match status" value="1"/>
</dbReference>
<organism evidence="10 11">
    <name type="scientific">Candidatus Enterococcus lowellii</name>
    <dbReference type="NCBI Taxonomy" id="2230877"/>
    <lineage>
        <taxon>Bacteria</taxon>
        <taxon>Bacillati</taxon>
        <taxon>Bacillota</taxon>
        <taxon>Bacilli</taxon>
        <taxon>Lactobacillales</taxon>
        <taxon>Enterococcaceae</taxon>
        <taxon>Enterococcus</taxon>
    </lineage>
</organism>
<name>A0ABZ2SQ36_9ENTE</name>
<dbReference type="InterPro" id="IPR016032">
    <property type="entry name" value="Sig_transdc_resp-reg_C-effctor"/>
</dbReference>
<dbReference type="Pfam" id="PF00072">
    <property type="entry name" value="Response_reg"/>
    <property type="match status" value="1"/>
</dbReference>
<evidence type="ECO:0000256" key="7">
    <source>
        <dbReference type="PROSITE-ProRule" id="PRU01091"/>
    </source>
</evidence>
<keyword evidence="3" id="KW-0805">Transcription regulation</keyword>
<evidence type="ECO:0000259" key="9">
    <source>
        <dbReference type="PROSITE" id="PS51755"/>
    </source>
</evidence>
<sequence length="227" mass="26396">MKRVLVIKNERSISKKIVSGLSQEGCFDLTLHNENEGLRIVFEQHWDIIILDWDDLSIPGPEICRQIRMSTMIPVIILTDNVSSQDCIAGLQAGADDYIRKPFVIEELIERIKVILRRGNFANLNTTNFYYFRDIFIDEARNLAIKNGENLSLTQREYELLLFLIKNKNSILSRELILNQVWGYEVVVNPNVVDLYVGYLRKKINCEKSNRYIQTVHGRGYAMLEQI</sequence>
<dbReference type="EMBL" id="CP147251">
    <property type="protein sequence ID" value="WYJ77888.1"/>
    <property type="molecule type" value="Genomic_DNA"/>
</dbReference>
<keyword evidence="5" id="KW-0804">Transcription</keyword>
<evidence type="ECO:0000313" key="11">
    <source>
        <dbReference type="Proteomes" id="UP000664701"/>
    </source>
</evidence>
<dbReference type="InterPro" id="IPR039420">
    <property type="entry name" value="WalR-like"/>
</dbReference>
<evidence type="ECO:0000256" key="5">
    <source>
        <dbReference type="ARBA" id="ARBA00023163"/>
    </source>
</evidence>
<evidence type="ECO:0000259" key="8">
    <source>
        <dbReference type="PROSITE" id="PS50110"/>
    </source>
</evidence>
<dbReference type="Gene3D" id="6.10.250.690">
    <property type="match status" value="1"/>
</dbReference>
<dbReference type="SUPFAM" id="SSF46894">
    <property type="entry name" value="C-terminal effector domain of the bipartite response regulators"/>
    <property type="match status" value="1"/>
</dbReference>
<dbReference type="PANTHER" id="PTHR48111">
    <property type="entry name" value="REGULATOR OF RPOS"/>
    <property type="match status" value="1"/>
</dbReference>
<evidence type="ECO:0000256" key="3">
    <source>
        <dbReference type="ARBA" id="ARBA00023015"/>
    </source>
</evidence>
<feature type="domain" description="OmpR/PhoB-type" evidence="9">
    <location>
        <begin position="127"/>
        <end position="225"/>
    </location>
</feature>
<dbReference type="Gene3D" id="3.40.50.2300">
    <property type="match status" value="1"/>
</dbReference>
<evidence type="ECO:0008006" key="12">
    <source>
        <dbReference type="Google" id="ProtNLM"/>
    </source>
</evidence>
<gene>
    <name evidence="10" type="ORF">DOK78_002528</name>
</gene>
<reference evidence="10 11" key="2">
    <citation type="submission" date="2024-03" db="EMBL/GenBank/DDBJ databases">
        <title>The Genome Sequence of Enterococcus sp. DIV2402.</title>
        <authorList>
            <consortium name="The Broad Institute Genomics Platform"/>
            <consortium name="The Broad Institute Microbial Omics Core"/>
            <consortium name="The Broad Institute Genomic Center for Infectious Diseases"/>
            <person name="Earl A."/>
            <person name="Manson A."/>
            <person name="Gilmore M."/>
            <person name="Schwartman J."/>
            <person name="Shea T."/>
            <person name="Abouelleil A."/>
            <person name="Cao P."/>
            <person name="Chapman S."/>
            <person name="Cusick C."/>
            <person name="Young S."/>
            <person name="Neafsey D."/>
            <person name="Nusbaum C."/>
            <person name="Birren B."/>
        </authorList>
    </citation>
    <scope>NUCLEOTIDE SEQUENCE [LARGE SCALE GENOMIC DNA]</scope>
    <source>
        <strain evidence="10 11">DIV2402</strain>
    </source>
</reference>
<dbReference type="Proteomes" id="UP000664701">
    <property type="component" value="Chromosome"/>
</dbReference>
<feature type="domain" description="Response regulatory" evidence="8">
    <location>
        <begin position="3"/>
        <end position="116"/>
    </location>
</feature>
<reference evidence="10 11" key="1">
    <citation type="submission" date="2021-03" db="EMBL/GenBank/DDBJ databases">
        <authorList>
            <person name="Gilmore M.S."/>
            <person name="Schwartzman J."/>
            <person name="Van Tyne D."/>
            <person name="Martin M."/>
            <person name="Earl A.M."/>
            <person name="Manson A.L."/>
            <person name="Straub T."/>
            <person name="Salamzade R."/>
            <person name="Saavedra J."/>
            <person name="Lebreton F."/>
            <person name="Prichula J."/>
            <person name="Schaufler K."/>
            <person name="Gaca A."/>
            <person name="Sgardioli B."/>
            <person name="Wagenaar J."/>
            <person name="Strong T."/>
        </authorList>
    </citation>
    <scope>NUCLEOTIDE SEQUENCE [LARGE SCALE GENOMIC DNA]</scope>
    <source>
        <strain evidence="10 11">DIV2402</strain>
    </source>
</reference>
<dbReference type="InterPro" id="IPR001789">
    <property type="entry name" value="Sig_transdc_resp-reg_receiver"/>
</dbReference>
<evidence type="ECO:0000256" key="2">
    <source>
        <dbReference type="ARBA" id="ARBA00023012"/>
    </source>
</evidence>
<protein>
    <recommendedName>
        <fullName evidence="12">DNA-binding response regulator</fullName>
    </recommendedName>
</protein>
<dbReference type="InterPro" id="IPR001867">
    <property type="entry name" value="OmpR/PhoB-type_DNA-bd"/>
</dbReference>
<accession>A0ABZ2SQ36</accession>